<organism evidence="1 2">
    <name type="scientific">Clarias magur</name>
    <name type="common">Asian catfish</name>
    <name type="synonym">Macropteronotus magur</name>
    <dbReference type="NCBI Taxonomy" id="1594786"/>
    <lineage>
        <taxon>Eukaryota</taxon>
        <taxon>Metazoa</taxon>
        <taxon>Chordata</taxon>
        <taxon>Craniata</taxon>
        <taxon>Vertebrata</taxon>
        <taxon>Euteleostomi</taxon>
        <taxon>Actinopterygii</taxon>
        <taxon>Neopterygii</taxon>
        <taxon>Teleostei</taxon>
        <taxon>Ostariophysi</taxon>
        <taxon>Siluriformes</taxon>
        <taxon>Clariidae</taxon>
        <taxon>Clarias</taxon>
    </lineage>
</organism>
<reference evidence="1" key="1">
    <citation type="submission" date="2020-07" db="EMBL/GenBank/DDBJ databases">
        <title>Clarias magur genome sequencing, assembly and annotation.</title>
        <authorList>
            <person name="Kushwaha B."/>
            <person name="Kumar R."/>
            <person name="Das P."/>
            <person name="Joshi C.G."/>
            <person name="Kumar D."/>
            <person name="Nagpure N.S."/>
            <person name="Pandey M."/>
            <person name="Agarwal S."/>
            <person name="Srivastava S."/>
            <person name="Singh M."/>
            <person name="Sahoo L."/>
            <person name="Jayasankar P."/>
            <person name="Meher P.K."/>
            <person name="Koringa P.G."/>
            <person name="Iquebal M.A."/>
            <person name="Das S.P."/>
            <person name="Bit A."/>
            <person name="Patnaik S."/>
            <person name="Patel N."/>
            <person name="Shah T.M."/>
            <person name="Hinsu A."/>
            <person name="Jena J.K."/>
        </authorList>
    </citation>
    <scope>NUCLEOTIDE SEQUENCE</scope>
    <source>
        <strain evidence="1">CIFAMagur01</strain>
        <tissue evidence="1">Testis</tissue>
    </source>
</reference>
<keyword evidence="2" id="KW-1185">Reference proteome</keyword>
<gene>
    <name evidence="1" type="ORF">DAT39_011819</name>
</gene>
<name>A0A8J4X2H0_CLAMG</name>
<protein>
    <submittedName>
        <fullName evidence="1">Uncharacterized protein</fullName>
    </submittedName>
</protein>
<dbReference type="Proteomes" id="UP000727407">
    <property type="component" value="Unassembled WGS sequence"/>
</dbReference>
<accession>A0A8J4X2H0</accession>
<evidence type="ECO:0000313" key="2">
    <source>
        <dbReference type="Proteomes" id="UP000727407"/>
    </source>
</evidence>
<comment type="caution">
    <text evidence="1">The sequence shown here is derived from an EMBL/GenBank/DDBJ whole genome shotgun (WGS) entry which is preliminary data.</text>
</comment>
<proteinExistence type="predicted"/>
<evidence type="ECO:0000313" key="1">
    <source>
        <dbReference type="EMBL" id="KAF5898471.1"/>
    </source>
</evidence>
<dbReference type="EMBL" id="QNUK01000198">
    <property type="protein sequence ID" value="KAF5898471.1"/>
    <property type="molecule type" value="Genomic_DNA"/>
</dbReference>
<dbReference type="AlphaFoldDB" id="A0A8J4X2H0"/>
<sequence>MICRPGYHTCVWCFQMHICGALKKWLRVLDHHGDIVTPLNSQNVLMDHRASSAVRAQSFTEAEGCALWAQRCQNSTTEKHPSCHESKEKVDAGKLNADEEKRIFELAMRSSKTEIV</sequence>